<dbReference type="PANTHER" id="PTHR24359:SF1">
    <property type="entry name" value="INHIBITOR OF NUCLEAR FACTOR KAPPA-B KINASE EPSILON SUBUNIT HOMOLOG 1-RELATED"/>
    <property type="match status" value="1"/>
</dbReference>
<dbReference type="Pfam" id="PF00069">
    <property type="entry name" value="Pkinase"/>
    <property type="match status" value="1"/>
</dbReference>
<evidence type="ECO:0000313" key="2">
    <source>
        <dbReference type="EMBL" id="QYS92814.1"/>
    </source>
</evidence>
<keyword evidence="2" id="KW-0418">Kinase</keyword>
<evidence type="ECO:0000313" key="3">
    <source>
        <dbReference type="Proteomes" id="UP000826661"/>
    </source>
</evidence>
<keyword evidence="2" id="KW-0808">Transferase</keyword>
<dbReference type="GO" id="GO:0004674">
    <property type="term" value="F:protein serine/threonine kinase activity"/>
    <property type="evidence" value="ECO:0007669"/>
    <property type="project" value="TreeGrafter"/>
</dbReference>
<proteinExistence type="predicted"/>
<dbReference type="InterPro" id="IPR011009">
    <property type="entry name" value="Kinase-like_dom_sf"/>
</dbReference>
<sequence length="568" mass="64210">MATRVFATNDNTSITYDQIKDKCSNNPDGGNKIPEGCSLFLPKDKAESLMQPESVESTLRQHFEDMDIKDLARYVMTHAKQVFLTLVFSNTVNKIKNLRNSGFKDEDLPVCIKSRKICKANSNSPLECFADWKSMDIDNFCERQWIFLAPVFHEKKFMYEFDGQHRLPYLSAKQPGDGSGHFGEVRKVQLHFAHYQMGESAEKKFDRPSGASGASGASVDVAVKRLFQNDQQTDVEKFYNKERQTLETMKQLNNKHLIKAIATYTKGNDKYFLFPWANGGNLQDMLQSNRRTLDRDLIAWVLDQIVGLSEAIKALHDKNIRHGDIKPSNILCSGPGIGNSNESTLIIADVGLAKQHVEYTRERNNTTTTRHGSVTYEPPEVSPKRQLKTLSRKYDIWSLGCVFLELIIWAVYDVHGTKSFHGDLNQNSNSRFWEEAGSGSTERVHSAIGIWIKKLRGDLKGSSAFSDVIELIEDKLLIISDKRRADSKAVVKSLKTIRGKASEPDYLFNHDLEELAAGRQLSTSNESITQNAGSRSTQYVSTHENKSPSWISRLLMRARRAFGESVAH</sequence>
<dbReference type="Gene3D" id="3.30.200.20">
    <property type="entry name" value="Phosphorylase Kinase, domain 1"/>
    <property type="match status" value="1"/>
</dbReference>
<dbReference type="PROSITE" id="PS00108">
    <property type="entry name" value="PROTEIN_KINASE_ST"/>
    <property type="match status" value="1"/>
</dbReference>
<organism evidence="2 3">
    <name type="scientific">Trichoderma simmonsii</name>
    <dbReference type="NCBI Taxonomy" id="1491479"/>
    <lineage>
        <taxon>Eukaryota</taxon>
        <taxon>Fungi</taxon>
        <taxon>Dikarya</taxon>
        <taxon>Ascomycota</taxon>
        <taxon>Pezizomycotina</taxon>
        <taxon>Sordariomycetes</taxon>
        <taxon>Hypocreomycetidae</taxon>
        <taxon>Hypocreales</taxon>
        <taxon>Hypocreaceae</taxon>
        <taxon>Trichoderma</taxon>
    </lineage>
</organism>
<dbReference type="EMBL" id="CP075864">
    <property type="protein sequence ID" value="QYS92814.1"/>
    <property type="molecule type" value="Genomic_DNA"/>
</dbReference>
<dbReference type="SUPFAM" id="SSF56112">
    <property type="entry name" value="Protein kinase-like (PK-like)"/>
    <property type="match status" value="1"/>
</dbReference>
<dbReference type="Gene3D" id="1.10.510.10">
    <property type="entry name" value="Transferase(Phosphotransferase) domain 1"/>
    <property type="match status" value="1"/>
</dbReference>
<dbReference type="GO" id="GO:0005524">
    <property type="term" value="F:ATP binding"/>
    <property type="evidence" value="ECO:0007669"/>
    <property type="project" value="InterPro"/>
</dbReference>
<accession>A0A8G0L291</accession>
<name>A0A8G0L291_9HYPO</name>
<dbReference type="PROSITE" id="PS50011">
    <property type="entry name" value="PROTEIN_KINASE_DOM"/>
    <property type="match status" value="1"/>
</dbReference>
<keyword evidence="3" id="KW-1185">Reference proteome</keyword>
<protein>
    <submittedName>
        <fullName evidence="2">Protein kinase domain-containing protein</fullName>
    </submittedName>
</protein>
<feature type="domain" description="Protein kinase" evidence="1">
    <location>
        <begin position="171"/>
        <end position="497"/>
    </location>
</feature>
<dbReference type="PANTHER" id="PTHR24359">
    <property type="entry name" value="SERINE/THREONINE-PROTEIN KINASE SBK1"/>
    <property type="match status" value="1"/>
</dbReference>
<dbReference type="AlphaFoldDB" id="A0A8G0L291"/>
<dbReference type="InterPro" id="IPR000719">
    <property type="entry name" value="Prot_kinase_dom"/>
</dbReference>
<dbReference type="CDD" id="cd00180">
    <property type="entry name" value="PKc"/>
    <property type="match status" value="1"/>
</dbReference>
<dbReference type="Proteomes" id="UP000826661">
    <property type="component" value="Chromosome I"/>
</dbReference>
<dbReference type="SMART" id="SM00220">
    <property type="entry name" value="S_TKc"/>
    <property type="match status" value="1"/>
</dbReference>
<gene>
    <name evidence="2" type="ORF">H0G86_000210</name>
</gene>
<dbReference type="InterPro" id="IPR008271">
    <property type="entry name" value="Ser/Thr_kinase_AS"/>
</dbReference>
<evidence type="ECO:0000259" key="1">
    <source>
        <dbReference type="PROSITE" id="PS50011"/>
    </source>
</evidence>
<reference evidence="2 3" key="1">
    <citation type="journal article" date="2021" name="BMC Genomics">
        <title>Telomere-to-telomere genome assembly of asparaginase-producing Trichoderma simmonsii.</title>
        <authorList>
            <person name="Chung D."/>
            <person name="Kwon Y.M."/>
            <person name="Yang Y."/>
        </authorList>
    </citation>
    <scope>NUCLEOTIDE SEQUENCE [LARGE SCALE GENOMIC DNA]</scope>
    <source>
        <strain evidence="2 3">GH-Sj1</strain>
    </source>
</reference>